<feature type="domain" description="Inward rectifier potassium channel C-terminal" evidence="14">
    <location>
        <begin position="150"/>
        <end position="324"/>
    </location>
</feature>
<evidence type="ECO:0000256" key="8">
    <source>
        <dbReference type="ARBA" id="ARBA00023065"/>
    </source>
</evidence>
<reference evidence="17" key="1">
    <citation type="submission" date="2012-12" db="EMBL/GenBank/DDBJ databases">
        <authorList>
            <person name="Hellsten U."/>
            <person name="Grimwood J."/>
            <person name="Chapman J.A."/>
            <person name="Shapiro H."/>
            <person name="Aerts A."/>
            <person name="Otillar R.P."/>
            <person name="Terry A.Y."/>
            <person name="Boore J.L."/>
            <person name="Simakov O."/>
            <person name="Marletaz F."/>
            <person name="Cho S.-J."/>
            <person name="Edsinger-Gonzales E."/>
            <person name="Havlak P."/>
            <person name="Kuo D.-H."/>
            <person name="Larsson T."/>
            <person name="Lv J."/>
            <person name="Arendt D."/>
            <person name="Savage R."/>
            <person name="Osoegawa K."/>
            <person name="de Jong P."/>
            <person name="Lindberg D.R."/>
            <person name="Seaver E.C."/>
            <person name="Weisblat D.A."/>
            <person name="Putnam N.H."/>
            <person name="Grigoriev I.V."/>
            <person name="Rokhsar D.S."/>
        </authorList>
    </citation>
    <scope>NUCLEOTIDE SEQUENCE</scope>
    <source>
        <strain evidence="17">I ESC-2004</strain>
    </source>
</reference>
<dbReference type="EnsemblMetazoa" id="CapteT24472">
    <property type="protein sequence ID" value="CapteP24472"/>
    <property type="gene ID" value="CapteG24472"/>
</dbReference>
<feature type="domain" description="Potassium channel inwardly rectifying transmembrane" evidence="13">
    <location>
        <begin position="3"/>
        <end position="143"/>
    </location>
</feature>
<protein>
    <submittedName>
        <fullName evidence="15 16">Uncharacterized protein</fullName>
    </submittedName>
</protein>
<dbReference type="InterPro" id="IPR014756">
    <property type="entry name" value="Ig_E-set"/>
</dbReference>
<dbReference type="Pfam" id="PF01007">
    <property type="entry name" value="IRK"/>
    <property type="match status" value="1"/>
</dbReference>
<reference evidence="16" key="3">
    <citation type="submission" date="2015-06" db="UniProtKB">
        <authorList>
            <consortium name="EnsemblMetazoa"/>
        </authorList>
    </citation>
    <scope>IDENTIFICATION</scope>
</reference>
<name>R7T432_CAPTE</name>
<dbReference type="PANTHER" id="PTHR11767">
    <property type="entry name" value="INWARD RECTIFIER POTASSIUM CHANNEL"/>
    <property type="match status" value="1"/>
</dbReference>
<keyword evidence="4 11" id="KW-0812">Transmembrane</keyword>
<dbReference type="AlphaFoldDB" id="R7T432"/>
<sequence length="325" mass="37160">RLIQKGGDSSITQMNISNKKSRFLVDIFTTLLDMKWRYCILLFGMAFVMSWLFFAVVYYIICIVHQDHLHVDDPDWKPCHCNVYDFTTAFLFSLETQHTIGYGFRGMEPNCIPSMIALALQSCGGAFLQCIVTGLVFAKLARPKRRSKTIMFSEKAVIVQRDNNLDLLFRVGDMRRTHMIGTSIRAIMVKNHLTKEGEVIPFCQYPLKLSTETSFSDDSYLFLVWPVTVAHHINKDSPLWNISAEELLNQHFEIIIILEGTVSTTSMTTQVRTSYLPSEILWGHRLAPLLTYEMTTGGYNIDYTQFHSTVPLVKMAECSAKELAQ</sequence>
<keyword evidence="7 12" id="KW-1133">Transmembrane helix</keyword>
<gene>
    <name evidence="15" type="ORF">CAPTEDRAFT_24472</name>
</gene>
<dbReference type="InterPro" id="IPR016449">
    <property type="entry name" value="K_chnl_inward-rec_Kir"/>
</dbReference>
<keyword evidence="8 11" id="KW-0406">Ion transport</keyword>
<dbReference type="PANTHER" id="PTHR11767:SF102">
    <property type="entry name" value="INWARDLY RECTIFYING POTASSIUM CHANNEL 1, ISOFORM F"/>
    <property type="match status" value="1"/>
</dbReference>
<dbReference type="GO" id="GO:0005886">
    <property type="term" value="C:plasma membrane"/>
    <property type="evidence" value="ECO:0007669"/>
    <property type="project" value="TreeGrafter"/>
</dbReference>
<dbReference type="FunFam" id="1.10.287.70:FF:000019">
    <property type="entry name" value="G protein-activated inward rectifier potassium channel 1"/>
    <property type="match status" value="1"/>
</dbReference>
<dbReference type="Gene3D" id="2.60.40.1400">
    <property type="entry name" value="G protein-activated inward rectifier potassium channel 1"/>
    <property type="match status" value="1"/>
</dbReference>
<keyword evidence="6 11" id="KW-0630">Potassium</keyword>
<dbReference type="SUPFAM" id="SSF81324">
    <property type="entry name" value="Voltage-gated potassium channels"/>
    <property type="match status" value="1"/>
</dbReference>
<keyword evidence="17" id="KW-1185">Reference proteome</keyword>
<feature type="transmembrane region" description="Helical" evidence="12">
    <location>
        <begin position="115"/>
        <end position="138"/>
    </location>
</feature>
<evidence type="ECO:0000256" key="9">
    <source>
        <dbReference type="ARBA" id="ARBA00023136"/>
    </source>
</evidence>
<dbReference type="Proteomes" id="UP000014760">
    <property type="component" value="Unassembled WGS sequence"/>
</dbReference>
<evidence type="ECO:0000256" key="2">
    <source>
        <dbReference type="ARBA" id="ARBA00022448"/>
    </source>
</evidence>
<dbReference type="GO" id="GO:0034765">
    <property type="term" value="P:regulation of monoatomic ion transmembrane transport"/>
    <property type="evidence" value="ECO:0007669"/>
    <property type="project" value="TreeGrafter"/>
</dbReference>
<dbReference type="OrthoDB" id="273257at2759"/>
<dbReference type="EMBL" id="KB312243">
    <property type="protein sequence ID" value="ELT87588.1"/>
    <property type="molecule type" value="Genomic_DNA"/>
</dbReference>
<evidence type="ECO:0000259" key="14">
    <source>
        <dbReference type="Pfam" id="PF17655"/>
    </source>
</evidence>
<dbReference type="STRING" id="283909.R7T432"/>
<dbReference type="OMA" id="ECESIFF"/>
<evidence type="ECO:0000313" key="16">
    <source>
        <dbReference type="EnsemblMetazoa" id="CapteP24472"/>
    </source>
</evidence>
<evidence type="ECO:0000256" key="7">
    <source>
        <dbReference type="ARBA" id="ARBA00022989"/>
    </source>
</evidence>
<dbReference type="Gene3D" id="1.10.287.70">
    <property type="match status" value="1"/>
</dbReference>
<dbReference type="GO" id="GO:0034702">
    <property type="term" value="C:monoatomic ion channel complex"/>
    <property type="evidence" value="ECO:0007669"/>
    <property type="project" value="UniProtKB-KW"/>
</dbReference>
<dbReference type="Pfam" id="PF17655">
    <property type="entry name" value="IRK_C"/>
    <property type="match status" value="1"/>
</dbReference>
<comment type="similarity">
    <text evidence="11">Belongs to the inward rectifier-type potassium channel (TC 1.A.2.1) family.</text>
</comment>
<dbReference type="InterPro" id="IPR040445">
    <property type="entry name" value="Kir_TM"/>
</dbReference>
<dbReference type="PIRSF" id="PIRSF005465">
    <property type="entry name" value="GIRK_kir"/>
    <property type="match status" value="1"/>
</dbReference>
<evidence type="ECO:0000256" key="11">
    <source>
        <dbReference type="RuleBase" id="RU003822"/>
    </source>
</evidence>
<keyword evidence="9 12" id="KW-0472">Membrane</keyword>
<keyword evidence="2 11" id="KW-0813">Transport</keyword>
<dbReference type="PRINTS" id="PR01320">
    <property type="entry name" value="KIRCHANNEL"/>
</dbReference>
<evidence type="ECO:0000259" key="13">
    <source>
        <dbReference type="Pfam" id="PF01007"/>
    </source>
</evidence>
<proteinExistence type="inferred from homology"/>
<feature type="non-terminal residue" evidence="15">
    <location>
        <position position="1"/>
    </location>
</feature>
<dbReference type="HOGENOM" id="CLU_022738_3_0_1"/>
<evidence type="ECO:0000256" key="10">
    <source>
        <dbReference type="ARBA" id="ARBA00023303"/>
    </source>
</evidence>
<comment type="subcellular location">
    <subcellularLocation>
        <location evidence="1 11">Membrane</location>
        <topology evidence="1 11">Multi-pass membrane protein</topology>
    </subcellularLocation>
</comment>
<evidence type="ECO:0000256" key="6">
    <source>
        <dbReference type="ARBA" id="ARBA00022958"/>
    </source>
</evidence>
<accession>R7T432</accession>
<dbReference type="InterPro" id="IPR041647">
    <property type="entry name" value="IRK_C"/>
</dbReference>
<evidence type="ECO:0000256" key="5">
    <source>
        <dbReference type="ARBA" id="ARBA00022882"/>
    </source>
</evidence>
<dbReference type="InterPro" id="IPR013518">
    <property type="entry name" value="K_chnl_inward-rec_Kir_cyto"/>
</dbReference>
<keyword evidence="10 11" id="KW-0407">Ion channel</keyword>
<feature type="transmembrane region" description="Helical" evidence="12">
    <location>
        <begin position="38"/>
        <end position="61"/>
    </location>
</feature>
<reference evidence="15 17" key="2">
    <citation type="journal article" date="2013" name="Nature">
        <title>Insights into bilaterian evolution from three spiralian genomes.</title>
        <authorList>
            <person name="Simakov O."/>
            <person name="Marletaz F."/>
            <person name="Cho S.J."/>
            <person name="Edsinger-Gonzales E."/>
            <person name="Havlak P."/>
            <person name="Hellsten U."/>
            <person name="Kuo D.H."/>
            <person name="Larsson T."/>
            <person name="Lv J."/>
            <person name="Arendt D."/>
            <person name="Savage R."/>
            <person name="Osoegawa K."/>
            <person name="de Jong P."/>
            <person name="Grimwood J."/>
            <person name="Chapman J.A."/>
            <person name="Shapiro H."/>
            <person name="Aerts A."/>
            <person name="Otillar R.P."/>
            <person name="Terry A.Y."/>
            <person name="Boore J.L."/>
            <person name="Grigoriev I.V."/>
            <person name="Lindberg D.R."/>
            <person name="Seaver E.C."/>
            <person name="Weisblat D.A."/>
            <person name="Putnam N.H."/>
            <person name="Rokhsar D.S."/>
        </authorList>
    </citation>
    <scope>NUCLEOTIDE SEQUENCE</scope>
    <source>
        <strain evidence="15 17">I ESC-2004</strain>
    </source>
</reference>
<evidence type="ECO:0000256" key="12">
    <source>
        <dbReference type="SAM" id="Phobius"/>
    </source>
</evidence>
<evidence type="ECO:0000256" key="4">
    <source>
        <dbReference type="ARBA" id="ARBA00022692"/>
    </source>
</evidence>
<evidence type="ECO:0000313" key="15">
    <source>
        <dbReference type="EMBL" id="ELT87588.1"/>
    </source>
</evidence>
<dbReference type="EMBL" id="AMQN01003598">
    <property type="status" value="NOT_ANNOTATED_CDS"/>
    <property type="molecule type" value="Genomic_DNA"/>
</dbReference>
<evidence type="ECO:0000313" key="17">
    <source>
        <dbReference type="Proteomes" id="UP000014760"/>
    </source>
</evidence>
<keyword evidence="3 11" id="KW-0633">Potassium transport</keyword>
<dbReference type="GO" id="GO:1990573">
    <property type="term" value="P:potassium ion import across plasma membrane"/>
    <property type="evidence" value="ECO:0007669"/>
    <property type="project" value="TreeGrafter"/>
</dbReference>
<evidence type="ECO:0000256" key="3">
    <source>
        <dbReference type="ARBA" id="ARBA00022538"/>
    </source>
</evidence>
<keyword evidence="5 11" id="KW-0851">Voltage-gated channel</keyword>
<dbReference type="GO" id="GO:0005242">
    <property type="term" value="F:inward rectifier potassium channel activity"/>
    <property type="evidence" value="ECO:0007669"/>
    <property type="project" value="InterPro"/>
</dbReference>
<evidence type="ECO:0000256" key="1">
    <source>
        <dbReference type="ARBA" id="ARBA00004141"/>
    </source>
</evidence>
<dbReference type="SUPFAM" id="SSF81296">
    <property type="entry name" value="E set domains"/>
    <property type="match status" value="1"/>
</dbReference>
<organism evidence="15">
    <name type="scientific">Capitella teleta</name>
    <name type="common">Polychaete worm</name>
    <dbReference type="NCBI Taxonomy" id="283909"/>
    <lineage>
        <taxon>Eukaryota</taxon>
        <taxon>Metazoa</taxon>
        <taxon>Spiralia</taxon>
        <taxon>Lophotrochozoa</taxon>
        <taxon>Annelida</taxon>
        <taxon>Polychaeta</taxon>
        <taxon>Sedentaria</taxon>
        <taxon>Scolecida</taxon>
        <taxon>Capitellidae</taxon>
        <taxon>Capitella</taxon>
    </lineage>
</organism>
<feature type="non-terminal residue" evidence="15">
    <location>
        <position position="325"/>
    </location>
</feature>